<dbReference type="SUPFAM" id="SSF57850">
    <property type="entry name" value="RING/U-box"/>
    <property type="match status" value="1"/>
</dbReference>
<dbReference type="Pfam" id="PF04564">
    <property type="entry name" value="U-box"/>
    <property type="match status" value="1"/>
</dbReference>
<organism evidence="7 8">
    <name type="scientific">Myripristis murdjan</name>
    <name type="common">pinecone soldierfish</name>
    <dbReference type="NCBI Taxonomy" id="586833"/>
    <lineage>
        <taxon>Eukaryota</taxon>
        <taxon>Metazoa</taxon>
        <taxon>Chordata</taxon>
        <taxon>Craniata</taxon>
        <taxon>Vertebrata</taxon>
        <taxon>Euteleostomi</taxon>
        <taxon>Actinopterygii</taxon>
        <taxon>Neopterygii</taxon>
        <taxon>Teleostei</taxon>
        <taxon>Neoteleostei</taxon>
        <taxon>Acanthomorphata</taxon>
        <taxon>Holocentriformes</taxon>
        <taxon>Holocentridae</taxon>
        <taxon>Myripristis</taxon>
    </lineage>
</organism>
<dbReference type="Proteomes" id="UP000472263">
    <property type="component" value="Chromosome 23"/>
</dbReference>
<dbReference type="SMART" id="SM00343">
    <property type="entry name" value="ZnF_C2HC"/>
    <property type="match status" value="1"/>
</dbReference>
<dbReference type="InterPro" id="IPR003613">
    <property type="entry name" value="Ubox_domain"/>
</dbReference>
<reference evidence="7" key="2">
    <citation type="submission" date="2025-08" db="UniProtKB">
        <authorList>
            <consortium name="Ensembl"/>
        </authorList>
    </citation>
    <scope>IDENTIFICATION</scope>
</reference>
<dbReference type="FunCoup" id="A0A668A9P2">
    <property type="interactions" value="1"/>
</dbReference>
<reference evidence="7" key="3">
    <citation type="submission" date="2025-09" db="UniProtKB">
        <authorList>
            <consortium name="Ensembl"/>
        </authorList>
    </citation>
    <scope>IDENTIFICATION</scope>
</reference>
<dbReference type="InParanoid" id="A0A668A9P2"/>
<keyword evidence="1" id="KW-0479">Metal-binding</keyword>
<keyword evidence="3" id="KW-0862">Zinc</keyword>
<reference evidence="7" key="1">
    <citation type="submission" date="2019-06" db="EMBL/GenBank/DDBJ databases">
        <authorList>
            <consortium name="Wellcome Sanger Institute Data Sharing"/>
        </authorList>
    </citation>
    <scope>NUCLEOTIDE SEQUENCE [LARGE SCALE GENOMIC DNA]</scope>
</reference>
<evidence type="ECO:0000259" key="5">
    <source>
        <dbReference type="PROSITE" id="PS50089"/>
    </source>
</evidence>
<dbReference type="CDD" id="cd16620">
    <property type="entry name" value="vRING-HC-C4C4_RBBP6"/>
    <property type="match status" value="1"/>
</dbReference>
<dbReference type="GO" id="GO:0006511">
    <property type="term" value="P:ubiquitin-dependent protein catabolic process"/>
    <property type="evidence" value="ECO:0007669"/>
    <property type="project" value="TreeGrafter"/>
</dbReference>
<dbReference type="Pfam" id="PF00098">
    <property type="entry name" value="zf-CCHC"/>
    <property type="match status" value="1"/>
</dbReference>
<dbReference type="Ensembl" id="ENSMMDT00005045470.1">
    <property type="protein sequence ID" value="ENSMMDP00005044584.1"/>
    <property type="gene ID" value="ENSMMDG00005020462.1"/>
</dbReference>
<dbReference type="GO" id="GO:0016567">
    <property type="term" value="P:protein ubiquitination"/>
    <property type="evidence" value="ECO:0007669"/>
    <property type="project" value="InterPro"/>
</dbReference>
<evidence type="ECO:0000256" key="1">
    <source>
        <dbReference type="ARBA" id="ARBA00022723"/>
    </source>
</evidence>
<dbReference type="GO" id="GO:0003676">
    <property type="term" value="F:nucleic acid binding"/>
    <property type="evidence" value="ECO:0007669"/>
    <property type="project" value="InterPro"/>
</dbReference>
<keyword evidence="8" id="KW-1185">Reference proteome</keyword>
<dbReference type="GeneTree" id="ENSGT00940000159365"/>
<dbReference type="GO" id="GO:0006397">
    <property type="term" value="P:mRNA processing"/>
    <property type="evidence" value="ECO:0007669"/>
    <property type="project" value="InterPro"/>
</dbReference>
<evidence type="ECO:0008006" key="9">
    <source>
        <dbReference type="Google" id="ProtNLM"/>
    </source>
</evidence>
<dbReference type="PANTHER" id="PTHR15439:SF0">
    <property type="entry name" value="CELL DIVISION CYCLE AND APOPTOSIS REGULATOR PROTEIN 1-RELATED"/>
    <property type="match status" value="1"/>
</dbReference>
<feature type="domain" description="RING-type" evidence="5">
    <location>
        <begin position="156"/>
        <end position="197"/>
    </location>
</feature>
<evidence type="ECO:0000313" key="7">
    <source>
        <dbReference type="Ensembl" id="ENSMMDP00005044584.1"/>
    </source>
</evidence>
<dbReference type="GO" id="GO:0005634">
    <property type="term" value="C:nucleus"/>
    <property type="evidence" value="ECO:0007669"/>
    <property type="project" value="TreeGrafter"/>
</dbReference>
<dbReference type="InterPro" id="IPR033489">
    <property type="entry name" value="RBBP6"/>
</dbReference>
<name>A0A668A9P2_9TELE</name>
<dbReference type="GO" id="GO:0061630">
    <property type="term" value="F:ubiquitin protein ligase activity"/>
    <property type="evidence" value="ECO:0007669"/>
    <property type="project" value="InterPro"/>
</dbReference>
<dbReference type="InterPro" id="IPR001841">
    <property type="entry name" value="Znf_RING"/>
</dbReference>
<dbReference type="InterPro" id="IPR036875">
    <property type="entry name" value="Znf_CCHC_sf"/>
</dbReference>
<evidence type="ECO:0000256" key="4">
    <source>
        <dbReference type="PROSITE-ProRule" id="PRU00047"/>
    </source>
</evidence>
<evidence type="ECO:0000259" key="6">
    <source>
        <dbReference type="PROSITE" id="PS50158"/>
    </source>
</evidence>
<proteinExistence type="predicted"/>
<evidence type="ECO:0000313" key="8">
    <source>
        <dbReference type="Proteomes" id="UP000472263"/>
    </source>
</evidence>
<dbReference type="InterPro" id="IPR013083">
    <property type="entry name" value="Znf_RING/FYVE/PHD"/>
</dbReference>
<keyword evidence="2 4" id="KW-0863">Zinc-finger</keyword>
<dbReference type="PANTHER" id="PTHR15439">
    <property type="entry name" value="RETINOBLASTOMA-BINDING PROTEIN 6"/>
    <property type="match status" value="1"/>
</dbReference>
<protein>
    <recommendedName>
        <fullName evidence="9">RBBP6 ligase</fullName>
    </recommendedName>
</protein>
<dbReference type="Gene3D" id="4.10.60.10">
    <property type="entry name" value="Zinc finger, CCHC-type"/>
    <property type="match status" value="1"/>
</dbReference>
<dbReference type="InterPro" id="IPR001878">
    <property type="entry name" value="Znf_CCHC"/>
</dbReference>
<feature type="domain" description="CCHC-type" evidence="6">
    <location>
        <begin position="59"/>
        <end position="73"/>
    </location>
</feature>
<dbReference type="Gene3D" id="3.30.40.10">
    <property type="entry name" value="Zinc/RING finger domain, C3HC4 (zinc finger)"/>
    <property type="match status" value="1"/>
</dbReference>
<dbReference type="PROSITE" id="PS50089">
    <property type="entry name" value="ZF_RING_2"/>
    <property type="match status" value="1"/>
</dbReference>
<sequence length="231" mass="25414">CALILLQNDPSISLSLSQLLKTKNLADANASEEDKIKAMMFQSNYYSKKVGPPPPHYICYRCGKPGHYIDDCPVQMDENGERPKPIRICKGIPKSFMVKAEPGTMGAMLTSSGEYVTTAVDSEAYRRGKKELPPFAPREPSPVKAPPKPIPDELLCPICKELMADAVVTPCCGNNYCDECIRSSLLDSEEHICFTCRQSDVSPDDLSANEALRQVSGSHMLTLLTGLVRFL</sequence>
<dbReference type="SUPFAM" id="SSF57756">
    <property type="entry name" value="Retrovirus zinc finger-like domains"/>
    <property type="match status" value="1"/>
</dbReference>
<dbReference type="AlphaFoldDB" id="A0A668A9P2"/>
<evidence type="ECO:0000256" key="2">
    <source>
        <dbReference type="ARBA" id="ARBA00022771"/>
    </source>
</evidence>
<dbReference type="PROSITE" id="PS50158">
    <property type="entry name" value="ZF_CCHC"/>
    <property type="match status" value="1"/>
</dbReference>
<accession>A0A668A9P2</accession>
<evidence type="ECO:0000256" key="3">
    <source>
        <dbReference type="ARBA" id="ARBA00022833"/>
    </source>
</evidence>
<dbReference type="SMART" id="SM00184">
    <property type="entry name" value="RING"/>
    <property type="match status" value="1"/>
</dbReference>
<dbReference type="GO" id="GO:0008270">
    <property type="term" value="F:zinc ion binding"/>
    <property type="evidence" value="ECO:0007669"/>
    <property type="project" value="UniProtKB-KW"/>
</dbReference>